<evidence type="ECO:0000256" key="6">
    <source>
        <dbReference type="SAM" id="MobiDB-lite"/>
    </source>
</evidence>
<dbReference type="InterPro" id="IPR023753">
    <property type="entry name" value="FAD/NAD-binding_dom"/>
</dbReference>
<protein>
    <submittedName>
        <fullName evidence="8">NAD(P)/FAD-dependent oxidoreductase</fullName>
    </submittedName>
</protein>
<name>A0ABP6T081_9ACTN</name>
<proteinExistence type="inferred from homology"/>
<keyword evidence="5" id="KW-0520">NAD</keyword>
<dbReference type="SUPFAM" id="SSF51905">
    <property type="entry name" value="FAD/NAD(P)-binding domain"/>
    <property type="match status" value="1"/>
</dbReference>
<feature type="compositionally biased region" description="Basic and acidic residues" evidence="6">
    <location>
        <begin position="394"/>
        <end position="404"/>
    </location>
</feature>
<evidence type="ECO:0000256" key="1">
    <source>
        <dbReference type="ARBA" id="ARBA00005272"/>
    </source>
</evidence>
<keyword evidence="3" id="KW-0274">FAD</keyword>
<evidence type="ECO:0000313" key="9">
    <source>
        <dbReference type="Proteomes" id="UP001501676"/>
    </source>
</evidence>
<dbReference type="EMBL" id="BAAAYN010000023">
    <property type="protein sequence ID" value="GAA3388565.1"/>
    <property type="molecule type" value="Genomic_DNA"/>
</dbReference>
<dbReference type="Gene3D" id="3.50.50.100">
    <property type="match status" value="1"/>
</dbReference>
<comment type="caution">
    <text evidence="8">The sequence shown here is derived from an EMBL/GenBank/DDBJ whole genome shotgun (WGS) entry which is preliminary data.</text>
</comment>
<organism evidence="8 9">
    <name type="scientific">Cryptosporangium minutisporangium</name>
    <dbReference type="NCBI Taxonomy" id="113569"/>
    <lineage>
        <taxon>Bacteria</taxon>
        <taxon>Bacillati</taxon>
        <taxon>Actinomycetota</taxon>
        <taxon>Actinomycetes</taxon>
        <taxon>Cryptosporangiales</taxon>
        <taxon>Cryptosporangiaceae</taxon>
        <taxon>Cryptosporangium</taxon>
    </lineage>
</organism>
<gene>
    <name evidence="8" type="ORF">GCM10020369_35240</name>
</gene>
<feature type="domain" description="FAD/NAD(P)-binding" evidence="7">
    <location>
        <begin position="3"/>
        <end position="330"/>
    </location>
</feature>
<dbReference type="PANTHER" id="PTHR43706">
    <property type="entry name" value="NADH DEHYDROGENASE"/>
    <property type="match status" value="1"/>
</dbReference>
<dbReference type="InterPro" id="IPR036188">
    <property type="entry name" value="FAD/NAD-bd_sf"/>
</dbReference>
<accession>A0ABP6T081</accession>
<dbReference type="InterPro" id="IPR045024">
    <property type="entry name" value="NDH-2"/>
</dbReference>
<keyword evidence="9" id="KW-1185">Reference proteome</keyword>
<evidence type="ECO:0000256" key="4">
    <source>
        <dbReference type="ARBA" id="ARBA00023002"/>
    </source>
</evidence>
<dbReference type="Pfam" id="PF07992">
    <property type="entry name" value="Pyr_redox_2"/>
    <property type="match status" value="1"/>
</dbReference>
<dbReference type="PRINTS" id="PR00411">
    <property type="entry name" value="PNDRDTASEI"/>
</dbReference>
<sequence>MPNILIIGGGYVGMYTAYRLQKRLRRGEATVTVVDPQPNMTYQPFLAEAAAGSVEARHVVVPLRRVLPKTRVLAGSLTGVDPVRRTATVMTTGGETTELAYDHLVVAVGSVSRTLPIPGLAQAGIGFTTIGEAIWLRNHVLSRLDAAASTDSAARRRRLLTFVVVGGGYSGVEVFAELQDMARHATRRYPELGPADMRWVLVDAADRILPEVSASLASYTVERLAKRGMEVKLGTRVESMVDGHVVLSDGERLESDTIVWTAGVRPNPVVARLGLPTDAQGRLDVTAELKVAGVPGVWSAGDAAAVPDLSRADDPGARCGASAQHAVRQASRLADNIVATLRDRRTRTYRHAYVGSVASLGLHKGRRRALRRQAARVSGLVTAPRLPPQPRPHAQPEGESRRGLDPGAVLPP</sequence>
<evidence type="ECO:0000313" key="8">
    <source>
        <dbReference type="EMBL" id="GAA3388565.1"/>
    </source>
</evidence>
<evidence type="ECO:0000256" key="5">
    <source>
        <dbReference type="ARBA" id="ARBA00023027"/>
    </source>
</evidence>
<dbReference type="Proteomes" id="UP001501676">
    <property type="component" value="Unassembled WGS sequence"/>
</dbReference>
<evidence type="ECO:0000256" key="2">
    <source>
        <dbReference type="ARBA" id="ARBA00022630"/>
    </source>
</evidence>
<evidence type="ECO:0000256" key="3">
    <source>
        <dbReference type="ARBA" id="ARBA00022827"/>
    </source>
</evidence>
<keyword evidence="4" id="KW-0560">Oxidoreductase</keyword>
<keyword evidence="2" id="KW-0285">Flavoprotein</keyword>
<evidence type="ECO:0000259" key="7">
    <source>
        <dbReference type="Pfam" id="PF07992"/>
    </source>
</evidence>
<reference evidence="9" key="1">
    <citation type="journal article" date="2019" name="Int. J. Syst. Evol. Microbiol.">
        <title>The Global Catalogue of Microorganisms (GCM) 10K type strain sequencing project: providing services to taxonomists for standard genome sequencing and annotation.</title>
        <authorList>
            <consortium name="The Broad Institute Genomics Platform"/>
            <consortium name="The Broad Institute Genome Sequencing Center for Infectious Disease"/>
            <person name="Wu L."/>
            <person name="Ma J."/>
        </authorList>
    </citation>
    <scope>NUCLEOTIDE SEQUENCE [LARGE SCALE GENOMIC DNA]</scope>
    <source>
        <strain evidence="9">JCM 9458</strain>
    </source>
</reference>
<comment type="similarity">
    <text evidence="1">Belongs to the NADH dehydrogenase family.</text>
</comment>
<dbReference type="PANTHER" id="PTHR43706:SF45">
    <property type="entry name" value="NADH DEHYDROGENASE-LIKE PROTEIN RV1812C"/>
    <property type="match status" value="1"/>
</dbReference>
<feature type="region of interest" description="Disordered" evidence="6">
    <location>
        <begin position="374"/>
        <end position="412"/>
    </location>
</feature>
<dbReference type="PRINTS" id="PR00368">
    <property type="entry name" value="FADPNR"/>
</dbReference>